<evidence type="ECO:0000313" key="9">
    <source>
        <dbReference type="Proteomes" id="UP000019364"/>
    </source>
</evidence>
<dbReference type="GO" id="GO:0016620">
    <property type="term" value="F:oxidoreductase activity, acting on the aldehyde or oxo group of donors, NAD or NADP as acceptor"/>
    <property type="evidence" value="ECO:0007669"/>
    <property type="project" value="InterPro"/>
</dbReference>
<dbReference type="eggNOG" id="COG1012">
    <property type="taxonomic scope" value="Bacteria"/>
</dbReference>
<evidence type="ECO:0000256" key="1">
    <source>
        <dbReference type="ARBA" id="ARBA00009986"/>
    </source>
</evidence>
<organism evidence="8 9">
    <name type="scientific">Paenibacillus pini JCM 16418</name>
    <dbReference type="NCBI Taxonomy" id="1236976"/>
    <lineage>
        <taxon>Bacteria</taxon>
        <taxon>Bacillati</taxon>
        <taxon>Bacillota</taxon>
        <taxon>Bacilli</taxon>
        <taxon>Bacillales</taxon>
        <taxon>Paenibacillaceae</taxon>
        <taxon>Paenibacillus</taxon>
    </lineage>
</organism>
<dbReference type="Gene3D" id="3.40.309.10">
    <property type="entry name" value="Aldehyde Dehydrogenase, Chain A, domain 2"/>
    <property type="match status" value="1"/>
</dbReference>
<evidence type="ECO:0000256" key="3">
    <source>
        <dbReference type="PIRNR" id="PIRNR036492"/>
    </source>
</evidence>
<dbReference type="InterPro" id="IPR016162">
    <property type="entry name" value="Ald_DH_N"/>
</dbReference>
<dbReference type="PANTHER" id="PTHR11699">
    <property type="entry name" value="ALDEHYDE DEHYDROGENASE-RELATED"/>
    <property type="match status" value="1"/>
</dbReference>
<accession>W7YZ50</accession>
<dbReference type="PIRSF" id="PIRSF036492">
    <property type="entry name" value="ALDH"/>
    <property type="match status" value="1"/>
</dbReference>
<dbReference type="Pfam" id="PF00171">
    <property type="entry name" value="Aldedh"/>
    <property type="match status" value="1"/>
</dbReference>
<dbReference type="InterPro" id="IPR016163">
    <property type="entry name" value="Ald_DH_C"/>
</dbReference>
<gene>
    <name evidence="8" type="ORF">JCM16418_1677</name>
</gene>
<sequence>MENRTLAGGVYALDHIMSCARKALPAWKAMPVKARLHYLGRLRMLLIRDMDEWIELLKIECGKTPMDALMSDIYTTVDAIAYYEKHASRILRSRRVRTPLVFIGSKSYRTYEPFGVLSVIAPWNFPLQLALIPVISGLAAGNVVLLKPSEKLPQINAKLINTLQEAGFPKGVCSVIQGGRETVEHLIEMRPDKIFFTGGSEAGRNVLQRAAAHFIPCDMELSGKDPMIVCDDASIERAARAAVWGAFLHSGQVCVSVERVYVHASIYDEFVRNVVIQTNSLSQSADEWADVGAMTTEEGWHRVKEQLEDAVLKGASVQAGGLTADAIIPIFPPTVLTGVTNDMQLMKEETFGPLLPIMAFETDEEAIALANQSDYGLSASIFTSNLSRGRSIANRLETGSCAINDVVRHISNMNLPFGGVKQSGFGRTHGPEGLLAFCQSKAIMMKSGRKPKQINWYPYKQDSFESIKKGLRMLYGRGVKKEDNT</sequence>
<comment type="similarity">
    <text evidence="1 3 6">Belongs to the aldehyde dehydrogenase family.</text>
</comment>
<dbReference type="OrthoDB" id="9762913at2"/>
<evidence type="ECO:0000256" key="2">
    <source>
        <dbReference type="ARBA" id="ARBA00023002"/>
    </source>
</evidence>
<dbReference type="InterPro" id="IPR016161">
    <property type="entry name" value="Ald_DH/histidinol_DH"/>
</dbReference>
<dbReference type="AlphaFoldDB" id="W7YZ50"/>
<dbReference type="STRING" id="1236976.JCM16418_1677"/>
<proteinExistence type="inferred from homology"/>
<evidence type="ECO:0000256" key="4">
    <source>
        <dbReference type="PIRSR" id="PIRSR036492-1"/>
    </source>
</evidence>
<keyword evidence="9" id="KW-1185">Reference proteome</keyword>
<dbReference type="InterPro" id="IPR015590">
    <property type="entry name" value="Aldehyde_DH_dom"/>
</dbReference>
<dbReference type="EMBL" id="BAVZ01000004">
    <property type="protein sequence ID" value="GAF07649.1"/>
    <property type="molecule type" value="Genomic_DNA"/>
</dbReference>
<dbReference type="Proteomes" id="UP000019364">
    <property type="component" value="Unassembled WGS sequence"/>
</dbReference>
<dbReference type="InterPro" id="IPR029510">
    <property type="entry name" value="Ald_DH_CS_GLU"/>
</dbReference>
<dbReference type="RefSeq" id="WP_052020118.1">
    <property type="nucleotide sequence ID" value="NZ_BAVZ01000004.1"/>
</dbReference>
<protein>
    <recommendedName>
        <fullName evidence="3">Aldehyde dehydrogenase</fullName>
    </recommendedName>
</protein>
<feature type="active site" evidence="4 5">
    <location>
        <position position="220"/>
    </location>
</feature>
<comment type="caution">
    <text evidence="8">The sequence shown here is derived from an EMBL/GenBank/DDBJ whole genome shotgun (WGS) entry which is preliminary data.</text>
</comment>
<keyword evidence="2 3" id="KW-0560">Oxidoreductase</keyword>
<dbReference type="Gene3D" id="3.40.605.10">
    <property type="entry name" value="Aldehyde Dehydrogenase, Chain A, domain 1"/>
    <property type="match status" value="1"/>
</dbReference>
<name>W7YZ50_9BACL</name>
<feature type="domain" description="Aldehyde dehydrogenase" evidence="7">
    <location>
        <begin position="13"/>
        <end position="443"/>
    </location>
</feature>
<evidence type="ECO:0000259" key="7">
    <source>
        <dbReference type="Pfam" id="PF00171"/>
    </source>
</evidence>
<dbReference type="GO" id="GO:0006081">
    <property type="term" value="P:aldehyde metabolic process"/>
    <property type="evidence" value="ECO:0007669"/>
    <property type="project" value="InterPro"/>
</dbReference>
<evidence type="ECO:0000256" key="5">
    <source>
        <dbReference type="PROSITE-ProRule" id="PRU10007"/>
    </source>
</evidence>
<evidence type="ECO:0000256" key="6">
    <source>
        <dbReference type="RuleBase" id="RU003345"/>
    </source>
</evidence>
<dbReference type="SUPFAM" id="SSF53720">
    <property type="entry name" value="ALDH-like"/>
    <property type="match status" value="1"/>
</dbReference>
<dbReference type="FunFam" id="3.40.309.10:FF:000009">
    <property type="entry name" value="Aldehyde dehydrogenase A"/>
    <property type="match status" value="1"/>
</dbReference>
<dbReference type="PROSITE" id="PS00687">
    <property type="entry name" value="ALDEHYDE_DEHYDR_GLU"/>
    <property type="match status" value="1"/>
</dbReference>
<evidence type="ECO:0000313" key="8">
    <source>
        <dbReference type="EMBL" id="GAF07649.1"/>
    </source>
</evidence>
<dbReference type="InterPro" id="IPR012394">
    <property type="entry name" value="Aldehyde_DH_NAD(P)"/>
</dbReference>
<feature type="active site" evidence="4">
    <location>
        <position position="254"/>
    </location>
</feature>
<dbReference type="CDD" id="cd07099">
    <property type="entry name" value="ALDH_DDALDH"/>
    <property type="match status" value="1"/>
</dbReference>
<reference evidence="8 9" key="1">
    <citation type="journal article" date="2014" name="Genome Announc.">
        <title>Draft Genome Sequence of Paenibacillus pini JCM 16418T, Isolated from the Rhizosphere of Pine Tree.</title>
        <authorList>
            <person name="Yuki M."/>
            <person name="Oshima K."/>
            <person name="Suda W."/>
            <person name="Oshida Y."/>
            <person name="Kitamura K."/>
            <person name="Iida Y."/>
            <person name="Hattori M."/>
            <person name="Ohkuma M."/>
        </authorList>
    </citation>
    <scope>NUCLEOTIDE SEQUENCE [LARGE SCALE GENOMIC DNA]</scope>
    <source>
        <strain evidence="8 9">JCM 16418</strain>
    </source>
</reference>